<proteinExistence type="predicted"/>
<dbReference type="InterPro" id="IPR054343">
    <property type="entry name" value="TY-Chap_M"/>
</dbReference>
<dbReference type="Gene3D" id="3.30.1460.10">
    <property type="match status" value="1"/>
</dbReference>
<reference evidence="2 3" key="1">
    <citation type="journal article" date="2010" name="Stand. Genomic Sci.">
        <title>Complete genome sequence of Haliangium ochraceum type strain (SMP-2).</title>
        <authorList>
            <consortium name="US DOE Joint Genome Institute (JGI-PGF)"/>
            <person name="Ivanova N."/>
            <person name="Daum C."/>
            <person name="Lang E."/>
            <person name="Abt B."/>
            <person name="Kopitz M."/>
            <person name="Saunders E."/>
            <person name="Lapidus A."/>
            <person name="Lucas S."/>
            <person name="Glavina Del Rio T."/>
            <person name="Nolan M."/>
            <person name="Tice H."/>
            <person name="Copeland A."/>
            <person name="Cheng J.F."/>
            <person name="Chen F."/>
            <person name="Bruce D."/>
            <person name="Goodwin L."/>
            <person name="Pitluck S."/>
            <person name="Mavromatis K."/>
            <person name="Pati A."/>
            <person name="Mikhailova N."/>
            <person name="Chen A."/>
            <person name="Palaniappan K."/>
            <person name="Land M."/>
            <person name="Hauser L."/>
            <person name="Chang Y.J."/>
            <person name="Jeffries C.D."/>
            <person name="Detter J.C."/>
            <person name="Brettin T."/>
            <person name="Rohde M."/>
            <person name="Goker M."/>
            <person name="Bristow J."/>
            <person name="Markowitz V."/>
            <person name="Eisen J.A."/>
            <person name="Hugenholtz P."/>
            <person name="Kyrpides N.C."/>
            <person name="Klenk H.P."/>
        </authorList>
    </citation>
    <scope>NUCLEOTIDE SEQUENCE [LARGE SCALE GENOMIC DNA]</scope>
    <source>
        <strain evidence="3">DSM 14365 / CIP 107738 / JCM 11303 / AJ 13395 / SMP-2</strain>
    </source>
</reference>
<organism evidence="2 3">
    <name type="scientific">Haliangium ochraceum (strain DSM 14365 / JCM 11303 / SMP-2)</name>
    <dbReference type="NCBI Taxonomy" id="502025"/>
    <lineage>
        <taxon>Bacteria</taxon>
        <taxon>Pseudomonadati</taxon>
        <taxon>Myxococcota</taxon>
        <taxon>Polyangia</taxon>
        <taxon>Haliangiales</taxon>
        <taxon>Kofleriaceae</taxon>
        <taxon>Haliangium</taxon>
    </lineage>
</organism>
<evidence type="ECO:0000313" key="3">
    <source>
        <dbReference type="Proteomes" id="UP000001880"/>
    </source>
</evidence>
<dbReference type="AlphaFoldDB" id="D0LT34"/>
<dbReference type="HOGENOM" id="CLU_1676706_0_0_7"/>
<dbReference type="OrthoDB" id="459459at2"/>
<dbReference type="KEGG" id="hoh:Hoch_6706"/>
<feature type="domain" description="TY-Chap central" evidence="1">
    <location>
        <begin position="16"/>
        <end position="146"/>
    </location>
</feature>
<dbReference type="eggNOG" id="ENOG502ZC3A">
    <property type="taxonomic scope" value="Bacteria"/>
</dbReference>
<dbReference type="SUPFAM" id="SSF69635">
    <property type="entry name" value="Type III secretory system chaperone-like"/>
    <property type="match status" value="1"/>
</dbReference>
<dbReference type="Proteomes" id="UP000001880">
    <property type="component" value="Chromosome"/>
</dbReference>
<evidence type="ECO:0000259" key="1">
    <source>
        <dbReference type="Pfam" id="PF22551"/>
    </source>
</evidence>
<accession>D0LT34</accession>
<dbReference type="EMBL" id="CP001804">
    <property type="protein sequence ID" value="ACY19170.1"/>
    <property type="molecule type" value="Genomic_DNA"/>
</dbReference>
<protein>
    <recommendedName>
        <fullName evidence="1">TY-Chap central domain-containing protein</fullName>
    </recommendedName>
</protein>
<dbReference type="Pfam" id="PF22551">
    <property type="entry name" value="TY-Chap1"/>
    <property type="match status" value="1"/>
</dbReference>
<gene>
    <name evidence="2" type="ordered locus">Hoch_6706</name>
</gene>
<keyword evidence="3" id="KW-1185">Reference proteome</keyword>
<sequence>MCYQEAMNPAEIATALAIEETLGSNPAYRKVEDRLYVVKQGSAIVMINIVPWSQDKAMVRCVAQVVKGIELNGKLARQLLELNARMRFGAFAYEPVDQVVLFMHSILGGHTLDADELTTTLRDVALIADEYDDKLVELYGGQRMRDLMEEAAVERLIDLDPDSFEFETP</sequence>
<dbReference type="STRING" id="502025.Hoch_6706"/>
<name>D0LT34_HALO1</name>
<evidence type="ECO:0000313" key="2">
    <source>
        <dbReference type="EMBL" id="ACY19170.1"/>
    </source>
</evidence>